<dbReference type="EMBL" id="CP104213">
    <property type="protein sequence ID" value="UWX64702.1"/>
    <property type="molecule type" value="Genomic_DNA"/>
</dbReference>
<name>A0ABY5YK37_9DEIO</name>
<accession>A0ABY5YK37</accession>
<keyword evidence="2" id="KW-1185">Reference proteome</keyword>
<reference evidence="1" key="1">
    <citation type="submission" date="2022-09" db="EMBL/GenBank/DDBJ databases">
        <title>genome sequence of Deinococcus rubellus.</title>
        <authorList>
            <person name="Srinivasan S."/>
        </authorList>
    </citation>
    <scope>NUCLEOTIDE SEQUENCE</scope>
    <source>
        <strain evidence="1">Ant6</strain>
    </source>
</reference>
<organism evidence="1 2">
    <name type="scientific">Deinococcus rubellus</name>
    <dbReference type="NCBI Taxonomy" id="1889240"/>
    <lineage>
        <taxon>Bacteria</taxon>
        <taxon>Thermotogati</taxon>
        <taxon>Deinococcota</taxon>
        <taxon>Deinococci</taxon>
        <taxon>Deinococcales</taxon>
        <taxon>Deinococcaceae</taxon>
        <taxon>Deinococcus</taxon>
    </lineage>
</organism>
<evidence type="ECO:0000313" key="2">
    <source>
        <dbReference type="Proteomes" id="UP001060261"/>
    </source>
</evidence>
<sequence length="129" mass="14044">MLDSPKPEHSVPNDVHAYLQAVTCRLPRRLRAAVAAELHANLHQRMLDHAVGLKVEDAWAAALRDFGPPQRAAQAFGQLYAWPHLLRTVLAALALGAAGYAAARSLNWEALGWSSAAPVQEVQRLITNP</sequence>
<evidence type="ECO:0000313" key="1">
    <source>
        <dbReference type="EMBL" id="UWX64702.1"/>
    </source>
</evidence>
<dbReference type="Proteomes" id="UP001060261">
    <property type="component" value="Chromosome"/>
</dbReference>
<dbReference type="RefSeq" id="WP_260560964.1">
    <property type="nucleotide sequence ID" value="NZ_BAABEC010000174.1"/>
</dbReference>
<proteinExistence type="predicted"/>
<protein>
    <submittedName>
        <fullName evidence="1">Uncharacterized protein</fullName>
    </submittedName>
</protein>
<gene>
    <name evidence="1" type="ORF">N0D28_03300</name>
</gene>